<protein>
    <recommendedName>
        <fullName evidence="1">RSE1/DDB1/CPSF1 first beta-propeller domain-containing protein</fullName>
    </recommendedName>
</protein>
<name>A0AAN6LNJ2_9PLEO</name>
<keyword evidence="3" id="KW-1185">Reference proteome</keyword>
<dbReference type="InterPro" id="IPR018846">
    <property type="entry name" value="Beta-prop_RSE1/DDB1/CPSF1_1st"/>
</dbReference>
<dbReference type="InterPro" id="IPR050358">
    <property type="entry name" value="RSE1/DDB1/CFT1"/>
</dbReference>
<organism evidence="2 3">
    <name type="scientific">Pseudopithomyces chartarum</name>
    <dbReference type="NCBI Taxonomy" id="1892770"/>
    <lineage>
        <taxon>Eukaryota</taxon>
        <taxon>Fungi</taxon>
        <taxon>Dikarya</taxon>
        <taxon>Ascomycota</taxon>
        <taxon>Pezizomycotina</taxon>
        <taxon>Dothideomycetes</taxon>
        <taxon>Pleosporomycetidae</taxon>
        <taxon>Pleosporales</taxon>
        <taxon>Massarineae</taxon>
        <taxon>Didymosphaeriaceae</taxon>
        <taxon>Pseudopithomyces</taxon>
    </lineage>
</organism>
<sequence>MDFQVQGSVLVDGEWVSRSADVYQIMSRAQQQENVDMDDVAATRPRKIPEMGILSKTVIGSSLYKFILPANIRHKDLDDVVFIGENFVQLKEICDHGHLRHVATKSDFTGKILAAKAFGDPRKVHVNTSEKSPLLKRSTLHRSRRSMTGEQVDTLPLEVIALTLSSRTLMFLWAKDDQHGSTTFAQKTVRLPTAASRFNRPGPFLAIEPRCRAIAVAAFEGCFMLYKTKPMDVWRRHIQDGGDDVPIVEESQYPIEGRIMHMDFLSPGANEDDPHVVLIFIVVHEGKTKIETFDWDLRNGLETMPRKSRSILDYDNRNPSLLIPLSRRPDFLLVQSEYISVCTGVLAGPPTTSKALIPSQFLKALHPSNSKGTPLWVQWDRAPRNPDFDKEAIYLVREDGAVLYVELGGNAIPLEISHAGNWPYPVDTAFACLKADGSEFAQSYPDVLVAGGFGSDGYLCKVGSWPQEYADQVPYSETNLFSLIESLPNWAPITDMVVARLENMPLPHDRARASIFVANGRTPFGEVSQLRRGLRALVDETFSGLKGSTGLWLVDHGSAPFERDGNLMRQDYATFLVTVPGETLVLRASRVQDERSHSQSSFGNAADNVVWETEQPTQDGLMRSVETLAACPVTGNFAVQITYNEVRVLQRPQLTPVSNVTFPNSLLGAATTPDFPYIVVAYYEESKPTIRAISIGNDGSVQTSSEGTQLASDPTCIHVLDSENLGPIVFVGIGDIGFSLFKVNEQDSLLPIYHSAESRDLQHRYESAALLTAGGLEKIACGTRVGLLLYLDLADIQNAMSDSSPLISTKPSIIRMGTSPVYVTPNKTDRSMAFLACGADFCRIHLSSRDSEVHIDSIWLDCPQSPTYAQGALNAIDQIPLTKNPHQEGRELGGYILAVLGDQMVYARLDYDIKHPGQTTTSPPEEAKIVPRKSSTIVVTSELKEERTSSFKYRTMVSRIKILDLLRDETSADPAIKDEFTPGTPKAKLEKTEVPLKNYERVYSMVRWVFLGSEDRQHALIVVGTGITESPGKEIGRRLILNVGKSGLTLKDKKRFDKPVRCLAVYDNQHIISIIGDTVQIEQIERTEAARWKPRGHIQLPSPGVHMTVSENFIYVSTSHDSHLCFQITKITDPIDETTFKISQVFSDSDQRPSLRHLTFSYPPIDHMRPDLQPATFVLLTDKYSSVIGLIQPNGPSNKSATVKMFEACLPGSVIRIQHGDIRPPWRRLRNSNGTARQPSGVLDDDFLGACTDGTIYSFATLDIQALHLIRFIQNLIEEKRKRDPALQFSTVKHMGTHIYNLLQNGAEGPQDGHIRARDVDPEQERGFAKARSRHVDGDLLSRFFEEGGELKELVKEGCDGDVERVFLEKARWLSESMEERETVFHLVEDWLKEVLMPLL</sequence>
<evidence type="ECO:0000313" key="3">
    <source>
        <dbReference type="Proteomes" id="UP001280581"/>
    </source>
</evidence>
<feature type="domain" description="RSE1/DDB1/CPSF1 first beta-propeller" evidence="1">
    <location>
        <begin position="66"/>
        <end position="466"/>
    </location>
</feature>
<comment type="caution">
    <text evidence="2">The sequence shown here is derived from an EMBL/GenBank/DDBJ whole genome shotgun (WGS) entry which is preliminary data.</text>
</comment>
<dbReference type="Gene3D" id="2.130.10.10">
    <property type="entry name" value="YVTN repeat-like/Quinoprotein amine dehydrogenase"/>
    <property type="match status" value="3"/>
</dbReference>
<dbReference type="PANTHER" id="PTHR10644">
    <property type="entry name" value="DNA REPAIR/RNA PROCESSING CPSF FAMILY"/>
    <property type="match status" value="1"/>
</dbReference>
<evidence type="ECO:0000259" key="1">
    <source>
        <dbReference type="Pfam" id="PF10433"/>
    </source>
</evidence>
<dbReference type="Proteomes" id="UP001280581">
    <property type="component" value="Unassembled WGS sequence"/>
</dbReference>
<dbReference type="EMBL" id="WVTA01000016">
    <property type="protein sequence ID" value="KAK3201317.1"/>
    <property type="molecule type" value="Genomic_DNA"/>
</dbReference>
<accession>A0AAN6LNJ2</accession>
<dbReference type="Pfam" id="PF10433">
    <property type="entry name" value="Beta-prop_RSE1_1st"/>
    <property type="match status" value="1"/>
</dbReference>
<proteinExistence type="predicted"/>
<gene>
    <name evidence="2" type="ORF">GRF29_185g595681</name>
</gene>
<dbReference type="InterPro" id="IPR015943">
    <property type="entry name" value="WD40/YVTN_repeat-like_dom_sf"/>
</dbReference>
<reference evidence="2 3" key="1">
    <citation type="submission" date="2021-02" db="EMBL/GenBank/DDBJ databases">
        <title>Genome assembly of Pseudopithomyces chartarum.</title>
        <authorList>
            <person name="Jauregui R."/>
            <person name="Singh J."/>
            <person name="Voisey C."/>
        </authorList>
    </citation>
    <scope>NUCLEOTIDE SEQUENCE [LARGE SCALE GENOMIC DNA]</scope>
    <source>
        <strain evidence="2 3">AGR01</strain>
    </source>
</reference>
<evidence type="ECO:0000313" key="2">
    <source>
        <dbReference type="EMBL" id="KAK3201317.1"/>
    </source>
</evidence>